<dbReference type="InterPro" id="IPR035897">
    <property type="entry name" value="Toll_tir_struct_dom_sf"/>
</dbReference>
<dbReference type="GO" id="GO:0004674">
    <property type="term" value="F:protein serine/threonine kinase activity"/>
    <property type="evidence" value="ECO:0007669"/>
    <property type="project" value="TreeGrafter"/>
</dbReference>
<dbReference type="SMART" id="SM00368">
    <property type="entry name" value="LRR_RI"/>
    <property type="match status" value="3"/>
</dbReference>
<dbReference type="GO" id="GO:0005737">
    <property type="term" value="C:cytoplasm"/>
    <property type="evidence" value="ECO:0007669"/>
    <property type="project" value="TreeGrafter"/>
</dbReference>
<dbReference type="Pfam" id="PF00069">
    <property type="entry name" value="Pkinase"/>
    <property type="match status" value="1"/>
</dbReference>
<dbReference type="SUPFAM" id="SSF52200">
    <property type="entry name" value="Toll/Interleukin receptor TIR domain"/>
    <property type="match status" value="1"/>
</dbReference>
<sequence>MLVGLGNMASGHKDQDGFLWAGFDQACFLGDENESLYEYFDADRLNHTKSFENLDQATRNKTIKSVHLNSVFDMDAKSLTKIFNNIARGGVVDLKVEMQTEKIVTESSITTPTDLTKEVASGLASVLKASRDLRSLHIHGNQVTDATVQEFTDGLLENNRISNFRCQKISFQKKESLEILLKAIGHPPLEKLFLQYCGITKGHEPTLSEAIGKLRKLVVVDLCGNNFDVSQILCSLSPQVQLRALRLSNCKICDNLHEELGQFILTTTLRALDLSHNNIGDRTMQSIGKHGFGKELRNLNLGQNLISGNGANSLGAALEQSKLTHLSINNNELGLGLERFWAGIRKNETLQFMDVCDCKLSVKEFSEALRGLPIRSISVDFLTMSVEECTVLADGIGGNTVLESLNLGWNTKFTDEKQAAILGFLGSNTTLRSIVLPVTGSKVNKMMCFLLECKIMPTQDNKTGRPIQPKTDFETMSSEELLKIRKDLVQQTFITRQRKTSKLVLTQTAIDLLLENLVVCQKWLNMFVPEVNLLSKDFWLESGKFKGPRANKATVLAHGFLASKGKIFTQCIMNPMPMTDALELLDSKNEKGHSLRTLGLSHQDPEIVEWTNGFGTYLNRYAIEPGLAVHESKTCAVHVAKDILSSQEVVLKIMKDEIQFSRELEGRHIPYENNQADMVDCSEVNQGNFILPILRFHPREKCLVMKRAARSLFDAANTEHFAGRDLKKIRSISASILDGLLELHKNKRIHGDIKPRNIVRVSQANFRTFGDSGKGTLMLSSAWIEGKGGGTQGEEAWNLIDLDASVPLNQQAGVKYSTGYIPPELAINIFKGGQEVKAHPSLDVWSFGVVLFQLLSGTKLFLVDETDDNLVTMEDKAELMNWLTLDQERLNRISLNGAQNCWAIWEIEYAKDLVKVCLSGSPSDRITLVDIPNHPFFQTSATEPSPGALKRLVSFKLKANKASLDRDLSQRSNLQVVHEEKFHFFLSHMQKEAAGIVKDLYSNLKESRCRAWLDMFADDLTENGMKIGVENSSFFLLVLTRNVLFRPFCIKELYWAVKSYNQPDKQIVLIVEEDPRFWPWRPLLDIPWIEEKQFREQLELLCGGESPERQDADVQDFVAKQSYLKQGLASLDLDPGQVLKDLANVFATARKIPYRRRGYEEAAMLNHLLSMCNLTSPTEVSNLTRGSLQQAQVVEKELYIVYHQSISNAAKEMLETFLTRPNVTRGGLTLKCIPTLVSTDACEVLEEKPQALLCLIVSNNFFKGSKLDVLLQPILCCPLPPPFVVVQRGWDFGGTEQYQVQAPLRRLLFENTEVMPYRDLCMHQHEHIGMISEVKDRLVQAILKNPST</sequence>
<keyword evidence="1" id="KW-0433">Leucine-rich repeat</keyword>
<dbReference type="PROSITE" id="PS50011">
    <property type="entry name" value="PROTEIN_KINASE_DOM"/>
    <property type="match status" value="1"/>
</dbReference>
<dbReference type="InterPro" id="IPR000719">
    <property type="entry name" value="Prot_kinase_dom"/>
</dbReference>
<dbReference type="GO" id="GO:0005524">
    <property type="term" value="F:ATP binding"/>
    <property type="evidence" value="ECO:0007669"/>
    <property type="project" value="InterPro"/>
</dbReference>
<organism evidence="4">
    <name type="scientific">Mucochytrium quahogii</name>
    <dbReference type="NCBI Taxonomy" id="96639"/>
    <lineage>
        <taxon>Eukaryota</taxon>
        <taxon>Sar</taxon>
        <taxon>Stramenopiles</taxon>
        <taxon>Bigyra</taxon>
        <taxon>Labyrinthulomycetes</taxon>
        <taxon>Thraustochytrida</taxon>
        <taxon>Thraustochytriidae</taxon>
        <taxon>Mucochytrium</taxon>
    </lineage>
</organism>
<dbReference type="InterPro" id="IPR011009">
    <property type="entry name" value="Kinase-like_dom_sf"/>
</dbReference>
<dbReference type="GO" id="GO:0044773">
    <property type="term" value="P:mitotic DNA damage checkpoint signaling"/>
    <property type="evidence" value="ECO:0007669"/>
    <property type="project" value="TreeGrafter"/>
</dbReference>
<protein>
    <recommendedName>
        <fullName evidence="3">Protein kinase domain-containing protein</fullName>
    </recommendedName>
</protein>
<accession>A0A7S2S0Y2</accession>
<dbReference type="EMBL" id="HBHK01014480">
    <property type="protein sequence ID" value="CAD9686324.1"/>
    <property type="molecule type" value="Transcribed_RNA"/>
</dbReference>
<feature type="domain" description="Protein kinase" evidence="3">
    <location>
        <begin position="623"/>
        <end position="937"/>
    </location>
</feature>
<proteinExistence type="predicted"/>
<dbReference type="InterPro" id="IPR000157">
    <property type="entry name" value="TIR_dom"/>
</dbReference>
<dbReference type="Pfam" id="PF13676">
    <property type="entry name" value="TIR_2"/>
    <property type="match status" value="1"/>
</dbReference>
<dbReference type="SUPFAM" id="SSF56112">
    <property type="entry name" value="Protein kinase-like (PK-like)"/>
    <property type="match status" value="1"/>
</dbReference>
<keyword evidence="2" id="KW-0677">Repeat</keyword>
<dbReference type="Gene3D" id="3.80.10.10">
    <property type="entry name" value="Ribonuclease Inhibitor"/>
    <property type="match status" value="1"/>
</dbReference>
<dbReference type="Gene3D" id="1.10.510.10">
    <property type="entry name" value="Transferase(Phosphotransferase) domain 1"/>
    <property type="match status" value="1"/>
</dbReference>
<dbReference type="PANTHER" id="PTHR44167:SF24">
    <property type="entry name" value="SERINE_THREONINE-PROTEIN KINASE CHK2"/>
    <property type="match status" value="1"/>
</dbReference>
<reference evidence="4" key="1">
    <citation type="submission" date="2021-01" db="EMBL/GenBank/DDBJ databases">
        <authorList>
            <person name="Corre E."/>
            <person name="Pelletier E."/>
            <person name="Niang G."/>
            <person name="Scheremetjew M."/>
            <person name="Finn R."/>
            <person name="Kale V."/>
            <person name="Holt S."/>
            <person name="Cochrane G."/>
            <person name="Meng A."/>
            <person name="Brown T."/>
            <person name="Cohen L."/>
        </authorList>
    </citation>
    <scope>NUCLEOTIDE SEQUENCE</scope>
    <source>
        <strain evidence="4">NY070348D</strain>
    </source>
</reference>
<evidence type="ECO:0000256" key="1">
    <source>
        <dbReference type="ARBA" id="ARBA00022614"/>
    </source>
</evidence>
<dbReference type="SUPFAM" id="SSF52047">
    <property type="entry name" value="RNI-like"/>
    <property type="match status" value="1"/>
</dbReference>
<dbReference type="Gene3D" id="3.40.50.10140">
    <property type="entry name" value="Toll/interleukin-1 receptor homology (TIR) domain"/>
    <property type="match status" value="1"/>
</dbReference>
<dbReference type="Pfam" id="PF13516">
    <property type="entry name" value="LRR_6"/>
    <property type="match status" value="2"/>
</dbReference>
<name>A0A7S2S0Y2_9STRA</name>
<dbReference type="GO" id="GO:0005634">
    <property type="term" value="C:nucleus"/>
    <property type="evidence" value="ECO:0007669"/>
    <property type="project" value="TreeGrafter"/>
</dbReference>
<evidence type="ECO:0000259" key="3">
    <source>
        <dbReference type="PROSITE" id="PS50011"/>
    </source>
</evidence>
<dbReference type="InterPro" id="IPR032675">
    <property type="entry name" value="LRR_dom_sf"/>
</dbReference>
<evidence type="ECO:0000313" key="4">
    <source>
        <dbReference type="EMBL" id="CAD9686324.1"/>
    </source>
</evidence>
<dbReference type="SMART" id="SM00220">
    <property type="entry name" value="S_TKc"/>
    <property type="match status" value="1"/>
</dbReference>
<dbReference type="PANTHER" id="PTHR44167">
    <property type="entry name" value="OVARIAN-SPECIFIC SERINE/THREONINE-PROTEIN KINASE LOK-RELATED"/>
    <property type="match status" value="1"/>
</dbReference>
<evidence type="ECO:0000256" key="2">
    <source>
        <dbReference type="ARBA" id="ARBA00022737"/>
    </source>
</evidence>
<gene>
    <name evidence="4" type="ORF">QSP1433_LOCUS9130</name>
</gene>
<dbReference type="InterPro" id="IPR001611">
    <property type="entry name" value="Leu-rich_rpt"/>
</dbReference>